<dbReference type="PANTHER" id="PTHR10457:SF7">
    <property type="entry name" value="GALACTOKINASE-RELATED"/>
    <property type="match status" value="1"/>
</dbReference>
<keyword evidence="2 11" id="KW-0808">Transferase</keyword>
<dbReference type="InterPro" id="IPR020568">
    <property type="entry name" value="Ribosomal_Su5_D2-typ_SF"/>
</dbReference>
<dbReference type="InterPro" id="IPR000705">
    <property type="entry name" value="Galactokinase"/>
</dbReference>
<dbReference type="PRINTS" id="PR00473">
    <property type="entry name" value="GALCTOKINASE"/>
</dbReference>
<dbReference type="PRINTS" id="PR00959">
    <property type="entry name" value="MEVGALKINASE"/>
</dbReference>
<feature type="domain" description="Galactokinase N-terminal" evidence="10">
    <location>
        <begin position="3"/>
        <end position="50"/>
    </location>
</feature>
<reference evidence="11 12" key="1">
    <citation type="submission" date="2022-08" db="EMBL/GenBank/DDBJ databases">
        <title>Polyphasic taxonomy analysis of Qipengyuania sp.RS5-5.</title>
        <authorList>
            <person name="Xamxidin M."/>
            <person name="Wu M."/>
        </authorList>
    </citation>
    <scope>NUCLEOTIDE SEQUENCE [LARGE SCALE GENOMIC DNA]</scope>
    <source>
        <strain evidence="11 12">RS5-5</strain>
    </source>
</reference>
<dbReference type="Gene3D" id="3.30.230.10">
    <property type="match status" value="1"/>
</dbReference>
<dbReference type="InterPro" id="IPR019539">
    <property type="entry name" value="GalKase_N"/>
</dbReference>
<dbReference type="Gene3D" id="3.30.70.890">
    <property type="entry name" value="GHMP kinase, C-terminal domain"/>
    <property type="match status" value="1"/>
</dbReference>
<dbReference type="InterPro" id="IPR006206">
    <property type="entry name" value="Mevalonate/galactokinase"/>
</dbReference>
<dbReference type="PROSITE" id="PS00106">
    <property type="entry name" value="GALACTOKINASE"/>
    <property type="match status" value="1"/>
</dbReference>
<evidence type="ECO:0000259" key="10">
    <source>
        <dbReference type="Pfam" id="PF10509"/>
    </source>
</evidence>
<gene>
    <name evidence="11" type="primary">galK</name>
    <name evidence="11" type="ORF">NSO95_10355</name>
</gene>
<sequence>MARFAEVFGGGPEGVVFAPGRVNLIGDHVDYNDGLVLPMPLEVGTAVAWRARDDDRVVVHAADMDDPYCAFDLADPPPRSAGWHSLAHGMVSLMQAEFPLTGGIEMLVSGDLPRGSGLSSSASFCVAVGRAVAASSGRTDVDPVRIARLAQQVEHRFAGVACGIMDQMAVAVGNPGNAMLLDCRDLSWRDVAVPQDWCVMIVQSGVTRELVDGAYNARREQCESAARKLGVASLRDVDPDTVDWTGLDPVETRRARHVVSEIRRTRLAAKAMATGDIESFGRLMRAAHVSMRDDFEASHPEVDRQVIQIDRIIGPRGGARITGGGFGGASVAVCLAEEADRVIQEIRQEHGPDGAGLEVMRAVH</sequence>
<evidence type="ECO:0000256" key="7">
    <source>
        <dbReference type="NCBIfam" id="TIGR00131"/>
    </source>
</evidence>
<dbReference type="PROSITE" id="PS00627">
    <property type="entry name" value="GHMP_KINASES_ATP"/>
    <property type="match status" value="1"/>
</dbReference>
<proteinExistence type="inferred from homology"/>
<dbReference type="EMBL" id="JANKHH010000005">
    <property type="protein sequence ID" value="MCR2834347.1"/>
    <property type="molecule type" value="Genomic_DNA"/>
</dbReference>
<dbReference type="GO" id="GO:0004335">
    <property type="term" value="F:galactokinase activity"/>
    <property type="evidence" value="ECO:0007669"/>
    <property type="project" value="UniProtKB-EC"/>
</dbReference>
<dbReference type="Pfam" id="PF10509">
    <property type="entry name" value="GalKase_gal_bdg"/>
    <property type="match status" value="1"/>
</dbReference>
<dbReference type="InterPro" id="IPR013750">
    <property type="entry name" value="GHMP_kinase_C_dom"/>
</dbReference>
<dbReference type="NCBIfam" id="TIGR00131">
    <property type="entry name" value="gal_kin"/>
    <property type="match status" value="1"/>
</dbReference>
<protein>
    <recommendedName>
        <fullName evidence="7">Galactokinase</fullName>
        <ecNumber evidence="7">2.7.1.6</ecNumber>
    </recommendedName>
</protein>
<keyword evidence="6" id="KW-0299">Galactose metabolism</keyword>
<accession>A0ABT1XV84</accession>
<keyword evidence="3" id="KW-0547">Nucleotide-binding</keyword>
<dbReference type="Pfam" id="PF00288">
    <property type="entry name" value="GHMP_kinases_N"/>
    <property type="match status" value="1"/>
</dbReference>
<evidence type="ECO:0000256" key="2">
    <source>
        <dbReference type="ARBA" id="ARBA00022679"/>
    </source>
</evidence>
<evidence type="ECO:0000256" key="5">
    <source>
        <dbReference type="ARBA" id="ARBA00022840"/>
    </source>
</evidence>
<dbReference type="Proteomes" id="UP001206067">
    <property type="component" value="Unassembled WGS sequence"/>
</dbReference>
<comment type="caution">
    <text evidence="11">The sequence shown here is derived from an EMBL/GenBank/DDBJ whole genome shotgun (WGS) entry which is preliminary data.</text>
</comment>
<dbReference type="SUPFAM" id="SSF54211">
    <property type="entry name" value="Ribosomal protein S5 domain 2-like"/>
    <property type="match status" value="1"/>
</dbReference>
<dbReference type="SUPFAM" id="SSF55060">
    <property type="entry name" value="GHMP Kinase, C-terminal domain"/>
    <property type="match status" value="1"/>
</dbReference>
<name>A0ABT1XV84_9SPHN</name>
<keyword evidence="12" id="KW-1185">Reference proteome</keyword>
<evidence type="ECO:0000259" key="8">
    <source>
        <dbReference type="Pfam" id="PF00288"/>
    </source>
</evidence>
<dbReference type="EC" id="2.7.1.6" evidence="7"/>
<dbReference type="InterPro" id="IPR006203">
    <property type="entry name" value="GHMP_knse_ATP-bd_CS"/>
</dbReference>
<feature type="domain" description="GHMP kinase N-terminal" evidence="8">
    <location>
        <begin position="86"/>
        <end position="173"/>
    </location>
</feature>
<dbReference type="InterPro" id="IPR006204">
    <property type="entry name" value="GHMP_kinase_N_dom"/>
</dbReference>
<feature type="domain" description="GHMP kinase C-terminal" evidence="9">
    <location>
        <begin position="268"/>
        <end position="351"/>
    </location>
</feature>
<evidence type="ECO:0000256" key="6">
    <source>
        <dbReference type="ARBA" id="ARBA00023144"/>
    </source>
</evidence>
<comment type="similarity">
    <text evidence="1">Belongs to the GHMP kinase family. GalK subfamily.</text>
</comment>
<evidence type="ECO:0000259" key="9">
    <source>
        <dbReference type="Pfam" id="PF08544"/>
    </source>
</evidence>
<evidence type="ECO:0000313" key="11">
    <source>
        <dbReference type="EMBL" id="MCR2834347.1"/>
    </source>
</evidence>
<evidence type="ECO:0000256" key="3">
    <source>
        <dbReference type="ARBA" id="ARBA00022741"/>
    </source>
</evidence>
<keyword evidence="5" id="KW-0067">ATP-binding</keyword>
<keyword evidence="4" id="KW-0418">Kinase</keyword>
<dbReference type="PIRSF" id="PIRSF000530">
    <property type="entry name" value="Galactokinase"/>
    <property type="match status" value="1"/>
</dbReference>
<dbReference type="InterPro" id="IPR036554">
    <property type="entry name" value="GHMP_kinase_C_sf"/>
</dbReference>
<dbReference type="RefSeq" id="WP_257596150.1">
    <property type="nucleotide sequence ID" value="NZ_JANKHH010000005.1"/>
</dbReference>
<evidence type="ECO:0000256" key="1">
    <source>
        <dbReference type="ARBA" id="ARBA00006566"/>
    </source>
</evidence>
<organism evidence="11 12">
    <name type="scientific">Parerythrobacter lacustris</name>
    <dbReference type="NCBI Taxonomy" id="2969984"/>
    <lineage>
        <taxon>Bacteria</taxon>
        <taxon>Pseudomonadati</taxon>
        <taxon>Pseudomonadota</taxon>
        <taxon>Alphaproteobacteria</taxon>
        <taxon>Sphingomonadales</taxon>
        <taxon>Erythrobacteraceae</taxon>
        <taxon>Parerythrobacter</taxon>
    </lineage>
</organism>
<evidence type="ECO:0000313" key="12">
    <source>
        <dbReference type="Proteomes" id="UP001206067"/>
    </source>
</evidence>
<dbReference type="InterPro" id="IPR019741">
    <property type="entry name" value="Galactokinase_CS"/>
</dbReference>
<dbReference type="InterPro" id="IPR014721">
    <property type="entry name" value="Ribsml_uS5_D2-typ_fold_subgr"/>
</dbReference>
<dbReference type="PANTHER" id="PTHR10457">
    <property type="entry name" value="MEVALONATE KINASE/GALACTOKINASE"/>
    <property type="match status" value="1"/>
</dbReference>
<keyword evidence="6" id="KW-0119">Carbohydrate metabolism</keyword>
<dbReference type="Pfam" id="PF08544">
    <property type="entry name" value="GHMP_kinases_C"/>
    <property type="match status" value="1"/>
</dbReference>
<evidence type="ECO:0000256" key="4">
    <source>
        <dbReference type="ARBA" id="ARBA00022777"/>
    </source>
</evidence>